<sequence length="49" mass="5515">MTKIDTDFAVKCLIEALFEKGVINSATYFNIIKNEFKNKAENDTKGMVA</sequence>
<organism evidence="1 2">
    <name type="scientific">Ruminococcus flavefaciens</name>
    <dbReference type="NCBI Taxonomy" id="1265"/>
    <lineage>
        <taxon>Bacteria</taxon>
        <taxon>Bacillati</taxon>
        <taxon>Bacillota</taxon>
        <taxon>Clostridia</taxon>
        <taxon>Eubacteriales</taxon>
        <taxon>Oscillospiraceae</taxon>
        <taxon>Ruminococcus</taxon>
    </lineage>
</organism>
<dbReference type="Proteomes" id="UP000245720">
    <property type="component" value="Unassembled WGS sequence"/>
</dbReference>
<dbReference type="EMBL" id="QGDI01000013">
    <property type="protein sequence ID" value="PWJ10633.1"/>
    <property type="molecule type" value="Genomic_DNA"/>
</dbReference>
<evidence type="ECO:0000313" key="2">
    <source>
        <dbReference type="Proteomes" id="UP000245720"/>
    </source>
</evidence>
<accession>A0A315XVS8</accession>
<protein>
    <submittedName>
        <fullName evidence="1">Uncharacterized protein</fullName>
    </submittedName>
</protein>
<reference evidence="1 2" key="1">
    <citation type="submission" date="2018-05" db="EMBL/GenBank/DDBJ databases">
        <title>The Hungate 1000. A catalogue of reference genomes from the rumen microbiome.</title>
        <authorList>
            <person name="Kelly W."/>
        </authorList>
    </citation>
    <scope>NUCLEOTIDE SEQUENCE [LARGE SCALE GENOMIC DNA]</scope>
    <source>
        <strain evidence="1 2">SAb67</strain>
    </source>
</reference>
<proteinExistence type="predicted"/>
<dbReference type="RefSeq" id="WP_155267021.1">
    <property type="nucleotide sequence ID" value="NZ_CACVNT010000013.1"/>
</dbReference>
<evidence type="ECO:0000313" key="1">
    <source>
        <dbReference type="EMBL" id="PWJ10633.1"/>
    </source>
</evidence>
<comment type="caution">
    <text evidence="1">The sequence shown here is derived from an EMBL/GenBank/DDBJ whole genome shotgun (WGS) entry which is preliminary data.</text>
</comment>
<dbReference type="AlphaFoldDB" id="A0A315XVS8"/>
<name>A0A315XVS8_RUMFL</name>
<gene>
    <name evidence="1" type="ORF">IE37_02992</name>
</gene>